<keyword evidence="1" id="KW-0812">Transmembrane</keyword>
<keyword evidence="1" id="KW-0472">Membrane</keyword>
<feature type="transmembrane region" description="Helical" evidence="1">
    <location>
        <begin position="120"/>
        <end position="147"/>
    </location>
</feature>
<dbReference type="Pfam" id="PF10110">
    <property type="entry name" value="GPDPase_memb"/>
    <property type="match status" value="1"/>
</dbReference>
<feature type="transmembrane region" description="Helical" evidence="1">
    <location>
        <begin position="261"/>
        <end position="285"/>
    </location>
</feature>
<dbReference type="InterPro" id="IPR030395">
    <property type="entry name" value="GP_PDE_dom"/>
</dbReference>
<dbReference type="PANTHER" id="PTHR46211:SF8">
    <property type="entry name" value="PHOSPHODIESTERASE"/>
    <property type="match status" value="1"/>
</dbReference>
<protein>
    <submittedName>
        <fullName evidence="3">Glycerophosphoryl diester phosphodiesterase membrane domain-containing protein</fullName>
    </submittedName>
</protein>
<dbReference type="InterPro" id="IPR018476">
    <property type="entry name" value="GlyceroP-diester-Pdiesterase_M"/>
</dbReference>
<dbReference type="Proteomes" id="UP001056109">
    <property type="component" value="Chromosome"/>
</dbReference>
<sequence length="609" mass="68163">MNNLHQSSWLMKNARVLWLYTKYQLVSKIFVVLIAVPLSRFIVGALVHASGRTSLSSGDYLDFFLSIYGLPVILLAIPFLITIFGVDIATFVFLGALVEEDTTRVRMRDVFRASLRSLKLFYSPIGVFLVLFVALIFPLIGSGIALGPLKNFKIPNFITSVIFSSPLYTIAYGAVILLAGVVAVIYIFTLHFALLAKNSLSEAMTNSRILIARHWKRFLRDYFLAILRIILVTVGFVLIVIALTTLISTFIATYVSDTTLITIFLMLTLAELFAYVSFILVPLLITALTRLFYRFNAQEGVTIHQPLDLDAEVFAHDSQQPMKVRTKIQLVAIFVVITAGNLGIAYFAERDFEEVFATNTNIDIVAHRGGGDLGAENTVQGVEQAIKHGAQWTEIDVQRTKDQHYIVNHDSSFERVSGVSKKPSELTLEEIAKLRVNNEFFPDEPPQPVATLTDILDAAKNKIGVFIELKGSDADHQMVDDVVKLVQANAMEDHVVIISLDYDLITYTEEKYPHIQTGFVYFFATGDLSELVGDYLIMEEGQASEERIMQAQDAGRKAFVWTVNTEESIQKFSQSNADGIITDHVVELQDAMTRAQQRTPIEIIIDAFF</sequence>
<keyword evidence="4" id="KW-1185">Reference proteome</keyword>
<reference evidence="3" key="1">
    <citation type="submission" date="2022-06" db="EMBL/GenBank/DDBJ databases">
        <title>Complete Genome Sequence of Arcanobacterium pinnipediorum strain DSM 28752 isolated from a harbour seal.</title>
        <authorList>
            <person name="Borowiak M."/>
            <person name="Kreitlow A."/>
            <person name="Alssahen M."/>
            <person name="Malorny B."/>
            <person name="Laemmler C."/>
            <person name="Prenger-Berninghoff E."/>
            <person name="Siebert U."/>
            <person name="Ploetz M."/>
            <person name="Abdulmawjood A."/>
        </authorList>
    </citation>
    <scope>NUCLEOTIDE SEQUENCE</scope>
    <source>
        <strain evidence="3">DSM 28752</strain>
    </source>
</reference>
<feature type="transmembrane region" description="Helical" evidence="1">
    <location>
        <begin position="67"/>
        <end position="99"/>
    </location>
</feature>
<evidence type="ECO:0000256" key="1">
    <source>
        <dbReference type="SAM" id="Phobius"/>
    </source>
</evidence>
<organism evidence="3 4">
    <name type="scientific">Arcanobacterium pinnipediorum</name>
    <dbReference type="NCBI Taxonomy" id="1503041"/>
    <lineage>
        <taxon>Bacteria</taxon>
        <taxon>Bacillati</taxon>
        <taxon>Actinomycetota</taxon>
        <taxon>Actinomycetes</taxon>
        <taxon>Actinomycetales</taxon>
        <taxon>Actinomycetaceae</taxon>
        <taxon>Arcanobacterium</taxon>
    </lineage>
</organism>
<gene>
    <name evidence="3" type="ORF">NG665_03515</name>
</gene>
<dbReference type="PROSITE" id="PS51704">
    <property type="entry name" value="GP_PDE"/>
    <property type="match status" value="1"/>
</dbReference>
<dbReference type="PANTHER" id="PTHR46211">
    <property type="entry name" value="GLYCEROPHOSPHORYL DIESTER PHOSPHODIESTERASE"/>
    <property type="match status" value="1"/>
</dbReference>
<evidence type="ECO:0000313" key="3">
    <source>
        <dbReference type="EMBL" id="USR80056.1"/>
    </source>
</evidence>
<feature type="transmembrane region" description="Helical" evidence="1">
    <location>
        <begin position="25"/>
        <end position="47"/>
    </location>
</feature>
<keyword evidence="1" id="KW-1133">Transmembrane helix</keyword>
<name>A0ABY5AKW1_9ACTO</name>
<dbReference type="RefSeq" id="WP_252673906.1">
    <property type="nucleotide sequence ID" value="NZ_CP099547.1"/>
</dbReference>
<dbReference type="Pfam" id="PF03009">
    <property type="entry name" value="GDPD"/>
    <property type="match status" value="1"/>
</dbReference>
<feature type="transmembrane region" description="Helical" evidence="1">
    <location>
        <begin position="167"/>
        <end position="194"/>
    </location>
</feature>
<accession>A0ABY5AKW1</accession>
<dbReference type="Gene3D" id="3.20.20.190">
    <property type="entry name" value="Phosphatidylinositol (PI) phosphodiesterase"/>
    <property type="match status" value="1"/>
</dbReference>
<evidence type="ECO:0000313" key="4">
    <source>
        <dbReference type="Proteomes" id="UP001056109"/>
    </source>
</evidence>
<dbReference type="EMBL" id="CP099547">
    <property type="protein sequence ID" value="USR80056.1"/>
    <property type="molecule type" value="Genomic_DNA"/>
</dbReference>
<dbReference type="InterPro" id="IPR017946">
    <property type="entry name" value="PLC-like_Pdiesterase_TIM-brl"/>
</dbReference>
<evidence type="ECO:0000259" key="2">
    <source>
        <dbReference type="PROSITE" id="PS51704"/>
    </source>
</evidence>
<dbReference type="SUPFAM" id="SSF51695">
    <property type="entry name" value="PLC-like phosphodiesterases"/>
    <property type="match status" value="1"/>
</dbReference>
<proteinExistence type="predicted"/>
<feature type="domain" description="GP-PDE" evidence="2">
    <location>
        <begin position="362"/>
        <end position="592"/>
    </location>
</feature>
<feature type="transmembrane region" description="Helical" evidence="1">
    <location>
        <begin position="222"/>
        <end position="255"/>
    </location>
</feature>
<feature type="transmembrane region" description="Helical" evidence="1">
    <location>
        <begin position="328"/>
        <end position="348"/>
    </location>
</feature>